<dbReference type="InterPro" id="IPR050205">
    <property type="entry name" value="CDPK_Ser/Thr_kinases"/>
</dbReference>
<dbReference type="GO" id="GO:0016020">
    <property type="term" value="C:membrane"/>
    <property type="evidence" value="ECO:0007669"/>
    <property type="project" value="UniProtKB-SubCell"/>
</dbReference>
<evidence type="ECO:0000256" key="11">
    <source>
        <dbReference type="ARBA" id="ARBA00023136"/>
    </source>
</evidence>
<evidence type="ECO:0000256" key="1">
    <source>
        <dbReference type="ARBA" id="ARBA00004635"/>
    </source>
</evidence>
<reference evidence="20" key="2">
    <citation type="submission" date="2013-12" db="EMBL/GenBank/DDBJ databases">
        <authorList>
            <person name="Yu Y."/>
            <person name="Lee S."/>
            <person name="de Baynast K."/>
            <person name="Wissotski M."/>
            <person name="Liu L."/>
            <person name="Talag J."/>
            <person name="Goicoechea J."/>
            <person name="Angelova A."/>
            <person name="Jetty R."/>
            <person name="Kudrna D."/>
            <person name="Golser W."/>
            <person name="Rivera L."/>
            <person name="Zhang J."/>
            <person name="Wing R."/>
        </authorList>
    </citation>
    <scope>NUCLEOTIDE SEQUENCE</scope>
</reference>
<evidence type="ECO:0000256" key="14">
    <source>
        <dbReference type="ARBA" id="ARBA00048679"/>
    </source>
</evidence>
<evidence type="ECO:0000259" key="18">
    <source>
        <dbReference type="PROSITE" id="PS50222"/>
    </source>
</evidence>
<dbReference type="Proteomes" id="UP000032180">
    <property type="component" value="Chromosome 4"/>
</dbReference>
<organism evidence="19 20">
    <name type="scientific">Leersia perrieri</name>
    <dbReference type="NCBI Taxonomy" id="77586"/>
    <lineage>
        <taxon>Eukaryota</taxon>
        <taxon>Viridiplantae</taxon>
        <taxon>Streptophyta</taxon>
        <taxon>Embryophyta</taxon>
        <taxon>Tracheophyta</taxon>
        <taxon>Spermatophyta</taxon>
        <taxon>Magnoliopsida</taxon>
        <taxon>Liliopsida</taxon>
        <taxon>Poales</taxon>
        <taxon>Poaceae</taxon>
        <taxon>BOP clade</taxon>
        <taxon>Oryzoideae</taxon>
        <taxon>Oryzeae</taxon>
        <taxon>Oryzinae</taxon>
        <taxon>Leersia</taxon>
    </lineage>
</organism>
<reference evidence="19 20" key="1">
    <citation type="submission" date="2012-08" db="EMBL/GenBank/DDBJ databases">
        <title>Oryza genome evolution.</title>
        <authorList>
            <person name="Wing R.A."/>
        </authorList>
    </citation>
    <scope>NUCLEOTIDE SEQUENCE</scope>
</reference>
<evidence type="ECO:0000256" key="12">
    <source>
        <dbReference type="ARBA" id="ARBA00024334"/>
    </source>
</evidence>
<evidence type="ECO:0000256" key="3">
    <source>
        <dbReference type="ARBA" id="ARBA00022527"/>
    </source>
</evidence>
<feature type="domain" description="EF-hand" evidence="18">
    <location>
        <begin position="398"/>
        <end position="433"/>
    </location>
</feature>
<dbReference type="PROSITE" id="PS50222">
    <property type="entry name" value="EF_HAND_2"/>
    <property type="match status" value="4"/>
</dbReference>
<feature type="domain" description="Protein kinase" evidence="17">
    <location>
        <begin position="98"/>
        <end position="356"/>
    </location>
</feature>
<dbReference type="SMART" id="SM00054">
    <property type="entry name" value="EFh"/>
    <property type="match status" value="4"/>
</dbReference>
<feature type="region of interest" description="Disordered" evidence="16">
    <location>
        <begin position="1"/>
        <end position="86"/>
    </location>
</feature>
<dbReference type="InterPro" id="IPR011009">
    <property type="entry name" value="Kinase-like_dom_sf"/>
</dbReference>
<accession>A0A0D9W856</accession>
<dbReference type="FunFam" id="3.30.200.20:FF:000004">
    <property type="entry name" value="Calcium-dependent protein kinase 1"/>
    <property type="match status" value="1"/>
</dbReference>
<evidence type="ECO:0000256" key="9">
    <source>
        <dbReference type="ARBA" id="ARBA00022837"/>
    </source>
</evidence>
<dbReference type="STRING" id="77586.A0A0D9W856"/>
<dbReference type="PROSITE" id="PS00108">
    <property type="entry name" value="PROTEIN_KINASE_ST"/>
    <property type="match status" value="1"/>
</dbReference>
<keyword evidence="5" id="KW-0479">Metal-binding</keyword>
<keyword evidence="9" id="KW-0106">Calcium</keyword>
<dbReference type="AlphaFoldDB" id="A0A0D9W856"/>
<dbReference type="InterPro" id="IPR017441">
    <property type="entry name" value="Protein_kinase_ATP_BS"/>
</dbReference>
<reference evidence="19" key="3">
    <citation type="submission" date="2015-04" db="UniProtKB">
        <authorList>
            <consortium name="EnsemblPlants"/>
        </authorList>
    </citation>
    <scope>IDENTIFICATION</scope>
</reference>
<keyword evidence="11" id="KW-0472">Membrane</keyword>
<evidence type="ECO:0000259" key="17">
    <source>
        <dbReference type="PROSITE" id="PS50011"/>
    </source>
</evidence>
<dbReference type="Gene3D" id="1.10.510.10">
    <property type="entry name" value="Transferase(Phosphotransferase) domain 1"/>
    <property type="match status" value="1"/>
</dbReference>
<keyword evidence="6" id="KW-0677">Repeat</keyword>
<name>A0A0D9W856_9ORYZ</name>
<dbReference type="GO" id="GO:0005524">
    <property type="term" value="F:ATP binding"/>
    <property type="evidence" value="ECO:0007669"/>
    <property type="project" value="UniProtKB-UniRule"/>
</dbReference>
<dbReference type="InterPro" id="IPR000719">
    <property type="entry name" value="Prot_kinase_dom"/>
</dbReference>
<keyword evidence="20" id="KW-1185">Reference proteome</keyword>
<dbReference type="FunFam" id="1.10.238.10:FF:000015">
    <property type="entry name" value="Calcium-dependent protein kinase 1"/>
    <property type="match status" value="1"/>
</dbReference>
<dbReference type="Pfam" id="PF13499">
    <property type="entry name" value="EF-hand_7"/>
    <property type="match status" value="2"/>
</dbReference>
<feature type="domain" description="EF-hand" evidence="18">
    <location>
        <begin position="506"/>
        <end position="540"/>
    </location>
</feature>
<keyword evidence="7 15" id="KW-0547">Nucleotide-binding</keyword>
<comment type="subcellular location">
    <subcellularLocation>
        <location evidence="1">Membrane</location>
        <topology evidence="1">Lipid-anchor</topology>
    </subcellularLocation>
</comment>
<dbReference type="SUPFAM" id="SSF47473">
    <property type="entry name" value="EF-hand"/>
    <property type="match status" value="1"/>
</dbReference>
<dbReference type="InterPro" id="IPR002048">
    <property type="entry name" value="EF_hand_dom"/>
</dbReference>
<dbReference type="SUPFAM" id="SSF56112">
    <property type="entry name" value="Protein kinase-like (PK-like)"/>
    <property type="match status" value="1"/>
</dbReference>
<evidence type="ECO:0000256" key="5">
    <source>
        <dbReference type="ARBA" id="ARBA00022723"/>
    </source>
</evidence>
<evidence type="ECO:0000256" key="7">
    <source>
        <dbReference type="ARBA" id="ARBA00022741"/>
    </source>
</evidence>
<dbReference type="PROSITE" id="PS00107">
    <property type="entry name" value="PROTEIN_KINASE_ATP"/>
    <property type="match status" value="1"/>
</dbReference>
<keyword evidence="10 15" id="KW-0067">ATP-binding</keyword>
<comment type="similarity">
    <text evidence="12">Belongs to the protein kinase superfamily. Ser/Thr protein kinase family. CDPK subfamily.</text>
</comment>
<dbReference type="GO" id="GO:1901002">
    <property type="term" value="P:positive regulation of response to salt stress"/>
    <property type="evidence" value="ECO:0007669"/>
    <property type="project" value="EnsemblPlants"/>
</dbReference>
<dbReference type="eggNOG" id="KOG0032">
    <property type="taxonomic scope" value="Eukaryota"/>
</dbReference>
<dbReference type="GO" id="GO:0005509">
    <property type="term" value="F:calcium ion binding"/>
    <property type="evidence" value="ECO:0007669"/>
    <property type="project" value="InterPro"/>
</dbReference>
<dbReference type="InterPro" id="IPR008271">
    <property type="entry name" value="Ser/Thr_kinase_AS"/>
</dbReference>
<dbReference type="InterPro" id="IPR011992">
    <property type="entry name" value="EF-hand-dom_pair"/>
</dbReference>
<dbReference type="Gramene" id="LPERR04G17590.1">
    <property type="protein sequence ID" value="LPERR04G17590.1"/>
    <property type="gene ID" value="LPERR04G17590"/>
</dbReference>
<evidence type="ECO:0000256" key="16">
    <source>
        <dbReference type="SAM" id="MobiDB-lite"/>
    </source>
</evidence>
<dbReference type="GO" id="GO:0004674">
    <property type="term" value="F:protein serine/threonine kinase activity"/>
    <property type="evidence" value="ECO:0007669"/>
    <property type="project" value="UniProtKB-KW"/>
</dbReference>
<evidence type="ECO:0000313" key="20">
    <source>
        <dbReference type="Proteomes" id="UP000032180"/>
    </source>
</evidence>
<evidence type="ECO:0000256" key="15">
    <source>
        <dbReference type="PROSITE-ProRule" id="PRU10141"/>
    </source>
</evidence>
<dbReference type="EnsemblPlants" id="LPERR04G17590.1">
    <property type="protein sequence ID" value="LPERR04G17590.1"/>
    <property type="gene ID" value="LPERR04G17590"/>
</dbReference>
<keyword evidence="4" id="KW-0808">Transferase</keyword>
<dbReference type="GO" id="GO:0050832">
    <property type="term" value="P:defense response to fungus"/>
    <property type="evidence" value="ECO:0007669"/>
    <property type="project" value="EnsemblPlants"/>
</dbReference>
<proteinExistence type="inferred from homology"/>
<feature type="compositionally biased region" description="Low complexity" evidence="16">
    <location>
        <begin position="61"/>
        <end position="76"/>
    </location>
</feature>
<evidence type="ECO:0000256" key="2">
    <source>
        <dbReference type="ARBA" id="ARBA00012513"/>
    </source>
</evidence>
<feature type="domain" description="EF-hand" evidence="18">
    <location>
        <begin position="470"/>
        <end position="505"/>
    </location>
</feature>
<evidence type="ECO:0000313" key="19">
    <source>
        <dbReference type="EnsemblPlants" id="LPERR04G17590.1"/>
    </source>
</evidence>
<keyword evidence="8" id="KW-0418">Kinase</keyword>
<dbReference type="Gene3D" id="1.10.238.10">
    <property type="entry name" value="EF-hand"/>
    <property type="match status" value="1"/>
</dbReference>
<evidence type="ECO:0000256" key="13">
    <source>
        <dbReference type="ARBA" id="ARBA00047899"/>
    </source>
</evidence>
<dbReference type="Gene3D" id="3.30.200.20">
    <property type="entry name" value="Phosphorylase Kinase, domain 1"/>
    <property type="match status" value="1"/>
</dbReference>
<dbReference type="InterPro" id="IPR018247">
    <property type="entry name" value="EF_Hand_1_Ca_BS"/>
</dbReference>
<evidence type="ECO:0000256" key="4">
    <source>
        <dbReference type="ARBA" id="ARBA00022679"/>
    </source>
</evidence>
<evidence type="ECO:0000256" key="10">
    <source>
        <dbReference type="ARBA" id="ARBA00022840"/>
    </source>
</evidence>
<dbReference type="EC" id="2.7.11.1" evidence="2"/>
<dbReference type="FunFam" id="1.10.510.10:FF:000056">
    <property type="entry name" value="calcium-dependent protein kinase 1"/>
    <property type="match status" value="1"/>
</dbReference>
<protein>
    <recommendedName>
        <fullName evidence="2">non-specific serine/threonine protein kinase</fullName>
        <ecNumber evidence="2">2.7.11.1</ecNumber>
    </recommendedName>
</protein>
<evidence type="ECO:0000256" key="8">
    <source>
        <dbReference type="ARBA" id="ARBA00022777"/>
    </source>
</evidence>
<dbReference type="HOGENOM" id="CLU_000288_37_4_1"/>
<keyword evidence="3" id="KW-0723">Serine/threonine-protein kinase</keyword>
<comment type="catalytic activity">
    <reaction evidence="13">
        <text>L-threonyl-[protein] + ATP = O-phospho-L-threonyl-[protein] + ADP + H(+)</text>
        <dbReference type="Rhea" id="RHEA:46608"/>
        <dbReference type="Rhea" id="RHEA-COMP:11060"/>
        <dbReference type="Rhea" id="RHEA-COMP:11605"/>
        <dbReference type="ChEBI" id="CHEBI:15378"/>
        <dbReference type="ChEBI" id="CHEBI:30013"/>
        <dbReference type="ChEBI" id="CHEBI:30616"/>
        <dbReference type="ChEBI" id="CHEBI:61977"/>
        <dbReference type="ChEBI" id="CHEBI:456216"/>
        <dbReference type="EC" id="2.7.11.1"/>
    </reaction>
</comment>
<dbReference type="Pfam" id="PF00069">
    <property type="entry name" value="Pkinase"/>
    <property type="match status" value="1"/>
</dbReference>
<sequence length="540" mass="60303">MGNCFTKTYEIPITSGTMRRPTTEAERGKTRGGGDQPATWRRPSFPRHAAPSYRPRPPPGSTASSRTAAGALSRRASGGGGEVGPILQRPMVDVRTVYQLERKLGSGQFGTTYLCTERATGLRYACKSVSKRKLLRRADVDDIRREITILQHLSGQPNIVEFRGAYEDTENVHLVMEFCSGGELFDRITAKGSYSERQAAAVIRDIITVVHVCHFMGVIHRDLKPENFLLASAADDAPLKAIDFGLSVFIEEGKVYKEIVGSAYYVAPEVLQRNYGKEADVWSAGVILYILLCGAPPFWAETEKGIFDAILVGQLDFSSTPWPSISESAKDLIRQMLNRDPQKRITASQALEHRWLKEGGAPDRPIDSAVLSRMKQFKAMNKLKQLALKVIAENLSPEEIKGLKQMFNNMDTDKSGTITVEELKVGLTKLGSKISEAEVQKLLEAVDVDKSGSIDYSEFLTAMINKHKLEKEEDLLRAFQHFDKDNSGYITRDELEQAMAEYGMSDEANIKEVLDEVDKDKDGRIDYEEFVEMMRKGIQT</sequence>
<feature type="domain" description="EF-hand" evidence="18">
    <location>
        <begin position="434"/>
        <end position="469"/>
    </location>
</feature>
<comment type="catalytic activity">
    <reaction evidence="14">
        <text>L-seryl-[protein] + ATP = O-phospho-L-seryl-[protein] + ADP + H(+)</text>
        <dbReference type="Rhea" id="RHEA:17989"/>
        <dbReference type="Rhea" id="RHEA-COMP:9863"/>
        <dbReference type="Rhea" id="RHEA-COMP:11604"/>
        <dbReference type="ChEBI" id="CHEBI:15378"/>
        <dbReference type="ChEBI" id="CHEBI:29999"/>
        <dbReference type="ChEBI" id="CHEBI:30616"/>
        <dbReference type="ChEBI" id="CHEBI:83421"/>
        <dbReference type="ChEBI" id="CHEBI:456216"/>
        <dbReference type="EC" id="2.7.11.1"/>
    </reaction>
</comment>
<dbReference type="CDD" id="cd05117">
    <property type="entry name" value="STKc_CAMK"/>
    <property type="match status" value="1"/>
</dbReference>
<dbReference type="PROSITE" id="PS00018">
    <property type="entry name" value="EF_HAND_1"/>
    <property type="match status" value="4"/>
</dbReference>
<dbReference type="PROSITE" id="PS50011">
    <property type="entry name" value="PROTEIN_KINASE_DOM"/>
    <property type="match status" value="1"/>
</dbReference>
<dbReference type="SMART" id="SM00220">
    <property type="entry name" value="S_TKc"/>
    <property type="match status" value="1"/>
</dbReference>
<dbReference type="PANTHER" id="PTHR24349">
    <property type="entry name" value="SERINE/THREONINE-PROTEIN KINASE"/>
    <property type="match status" value="1"/>
</dbReference>
<feature type="binding site" evidence="15">
    <location>
        <position position="127"/>
    </location>
    <ligand>
        <name>ATP</name>
        <dbReference type="ChEBI" id="CHEBI:30616"/>
    </ligand>
</feature>
<evidence type="ECO:0000256" key="6">
    <source>
        <dbReference type="ARBA" id="ARBA00022737"/>
    </source>
</evidence>